<keyword evidence="1" id="KW-1133">Transmembrane helix</keyword>
<dbReference type="EMBL" id="JAGTJR010000001">
    <property type="protein sequence ID" value="KAH7065028.1"/>
    <property type="molecule type" value="Genomic_DNA"/>
</dbReference>
<reference evidence="2 3" key="1">
    <citation type="journal article" date="2021" name="Nat. Commun.">
        <title>Genetic determinants of endophytism in the Arabidopsis root mycobiome.</title>
        <authorList>
            <person name="Mesny F."/>
            <person name="Miyauchi S."/>
            <person name="Thiergart T."/>
            <person name="Pickel B."/>
            <person name="Atanasova L."/>
            <person name="Karlsson M."/>
            <person name="Huettel B."/>
            <person name="Barry K.W."/>
            <person name="Haridas S."/>
            <person name="Chen C."/>
            <person name="Bauer D."/>
            <person name="Andreopoulos W."/>
            <person name="Pangilinan J."/>
            <person name="LaButti K."/>
            <person name="Riley R."/>
            <person name="Lipzen A."/>
            <person name="Clum A."/>
            <person name="Drula E."/>
            <person name="Henrissat B."/>
            <person name="Kohler A."/>
            <person name="Grigoriev I.V."/>
            <person name="Martin F.M."/>
            <person name="Hacquard S."/>
        </authorList>
    </citation>
    <scope>NUCLEOTIDE SEQUENCE [LARGE SCALE GENOMIC DNA]</scope>
    <source>
        <strain evidence="2 3">MPI-SDFR-AT-0080</strain>
    </source>
</reference>
<keyword evidence="3" id="KW-1185">Reference proteome</keyword>
<protein>
    <submittedName>
        <fullName evidence="2">Uncharacterized protein</fullName>
    </submittedName>
</protein>
<keyword evidence="1" id="KW-0472">Membrane</keyword>
<evidence type="ECO:0000313" key="2">
    <source>
        <dbReference type="EMBL" id="KAH7065028.1"/>
    </source>
</evidence>
<accession>A0ABQ8GUU0</accession>
<keyword evidence="1" id="KW-0812">Transmembrane</keyword>
<evidence type="ECO:0000256" key="1">
    <source>
        <dbReference type="SAM" id="Phobius"/>
    </source>
</evidence>
<comment type="caution">
    <text evidence="2">The sequence shown here is derived from an EMBL/GenBank/DDBJ whole genome shotgun (WGS) entry which is preliminary data.</text>
</comment>
<organism evidence="2 3">
    <name type="scientific">Macrophomina phaseolina</name>
    <dbReference type="NCBI Taxonomy" id="35725"/>
    <lineage>
        <taxon>Eukaryota</taxon>
        <taxon>Fungi</taxon>
        <taxon>Dikarya</taxon>
        <taxon>Ascomycota</taxon>
        <taxon>Pezizomycotina</taxon>
        <taxon>Dothideomycetes</taxon>
        <taxon>Dothideomycetes incertae sedis</taxon>
        <taxon>Botryosphaeriales</taxon>
        <taxon>Botryosphaeriaceae</taxon>
        <taxon>Macrophomina</taxon>
    </lineage>
</organism>
<feature type="transmembrane region" description="Helical" evidence="1">
    <location>
        <begin position="128"/>
        <end position="147"/>
    </location>
</feature>
<gene>
    <name evidence="2" type="ORF">B0J12DRAFT_23090</name>
</gene>
<dbReference type="Proteomes" id="UP000774617">
    <property type="component" value="Unassembled WGS sequence"/>
</dbReference>
<proteinExistence type="predicted"/>
<evidence type="ECO:0000313" key="3">
    <source>
        <dbReference type="Proteomes" id="UP000774617"/>
    </source>
</evidence>
<name>A0ABQ8GUU0_9PEZI</name>
<sequence length="160" mass="17394">MRQAPATASVILASIERAIYPIGAALAGRSSKRRAWRAALMHGRSRCKRTKTRNATATLFSCAAYAVSEPCGCLRPLAGTGDCPICRDCVRTQVESDQKQDFARPLLVRLDRPCVMLAWMTPAPSRRGGLAVAGVCVCAYVMVMGWLPRKRGPRTLCSPK</sequence>